<name>X6LC46_RETFI</name>
<feature type="compositionally biased region" description="Basic and acidic residues" evidence="1">
    <location>
        <begin position="171"/>
        <end position="185"/>
    </location>
</feature>
<evidence type="ECO:0000256" key="1">
    <source>
        <dbReference type="SAM" id="MobiDB-lite"/>
    </source>
</evidence>
<sequence length="185" mass="21230">MQQEEKLGATMDNEFAQSNRSSKPHQRRNKREQEQGQGQGQEQEQGQREDRFKGKHTSMQHANEVEIEIEHERNKSSSKPAFRSRKQTVDDQAHEPRQMSNGSNMTSISFPPSNYFGDTPVPTRDMESPNRDKGKSPVNVLSSNRRKSQEHEETPKKDSGKETMNGMDSIKSNERTKEEAKDAKK</sequence>
<feature type="compositionally biased region" description="Basic and acidic residues" evidence="1">
    <location>
        <begin position="147"/>
        <end position="161"/>
    </location>
</feature>
<organism evidence="2 3">
    <name type="scientific">Reticulomyxa filosa</name>
    <dbReference type="NCBI Taxonomy" id="46433"/>
    <lineage>
        <taxon>Eukaryota</taxon>
        <taxon>Sar</taxon>
        <taxon>Rhizaria</taxon>
        <taxon>Retaria</taxon>
        <taxon>Foraminifera</taxon>
        <taxon>Monothalamids</taxon>
        <taxon>Reticulomyxidae</taxon>
        <taxon>Reticulomyxa</taxon>
    </lineage>
</organism>
<feature type="non-terminal residue" evidence="2">
    <location>
        <position position="185"/>
    </location>
</feature>
<dbReference type="Proteomes" id="UP000023152">
    <property type="component" value="Unassembled WGS sequence"/>
</dbReference>
<protein>
    <submittedName>
        <fullName evidence="2">Uncharacterized protein</fullName>
    </submittedName>
</protein>
<keyword evidence="3" id="KW-1185">Reference proteome</keyword>
<evidence type="ECO:0000313" key="2">
    <source>
        <dbReference type="EMBL" id="ETN99597.1"/>
    </source>
</evidence>
<dbReference type="EMBL" id="ASPP01043488">
    <property type="protein sequence ID" value="ETN99597.1"/>
    <property type="molecule type" value="Genomic_DNA"/>
</dbReference>
<feature type="compositionally biased region" description="Polar residues" evidence="1">
    <location>
        <begin position="98"/>
        <end position="112"/>
    </location>
</feature>
<feature type="region of interest" description="Disordered" evidence="1">
    <location>
        <begin position="1"/>
        <end position="185"/>
    </location>
</feature>
<gene>
    <name evidence="2" type="ORF">RFI_37873</name>
</gene>
<feature type="compositionally biased region" description="Basic and acidic residues" evidence="1">
    <location>
        <begin position="124"/>
        <end position="135"/>
    </location>
</feature>
<proteinExistence type="predicted"/>
<comment type="caution">
    <text evidence="2">The sequence shown here is derived from an EMBL/GenBank/DDBJ whole genome shotgun (WGS) entry which is preliminary data.</text>
</comment>
<accession>X6LC46</accession>
<evidence type="ECO:0000313" key="3">
    <source>
        <dbReference type="Proteomes" id="UP000023152"/>
    </source>
</evidence>
<reference evidence="2 3" key="1">
    <citation type="journal article" date="2013" name="Curr. Biol.">
        <title>The Genome of the Foraminiferan Reticulomyxa filosa.</title>
        <authorList>
            <person name="Glockner G."/>
            <person name="Hulsmann N."/>
            <person name="Schleicher M."/>
            <person name="Noegel A.A."/>
            <person name="Eichinger L."/>
            <person name="Gallinger C."/>
            <person name="Pawlowski J."/>
            <person name="Sierra R."/>
            <person name="Euteneuer U."/>
            <person name="Pillet L."/>
            <person name="Moustafa A."/>
            <person name="Platzer M."/>
            <person name="Groth M."/>
            <person name="Szafranski K."/>
            <person name="Schliwa M."/>
        </authorList>
    </citation>
    <scope>NUCLEOTIDE SEQUENCE [LARGE SCALE GENOMIC DNA]</scope>
</reference>
<dbReference type="AlphaFoldDB" id="X6LC46"/>
<feature type="compositionally biased region" description="Basic and acidic residues" evidence="1">
    <location>
        <begin position="87"/>
        <end position="97"/>
    </location>
</feature>